<reference evidence="1" key="2">
    <citation type="submission" date="2020-11" db="EMBL/GenBank/DDBJ databases">
        <authorList>
            <person name="McCartney M.A."/>
            <person name="Auch B."/>
            <person name="Kono T."/>
            <person name="Mallez S."/>
            <person name="Becker A."/>
            <person name="Gohl D.M."/>
            <person name="Silverstein K.A.T."/>
            <person name="Koren S."/>
            <person name="Bechman K.B."/>
            <person name="Herman A."/>
            <person name="Abrahante J.E."/>
            <person name="Garbe J."/>
        </authorList>
    </citation>
    <scope>NUCLEOTIDE SEQUENCE</scope>
    <source>
        <strain evidence="1">Duluth1</strain>
        <tissue evidence="1">Whole animal</tissue>
    </source>
</reference>
<dbReference type="Proteomes" id="UP000828390">
    <property type="component" value="Unassembled WGS sequence"/>
</dbReference>
<dbReference type="AlphaFoldDB" id="A0A9D4MWX1"/>
<dbReference type="EMBL" id="JAIWYP010000001">
    <property type="protein sequence ID" value="KAH3883421.1"/>
    <property type="molecule type" value="Genomic_DNA"/>
</dbReference>
<sequence length="88" mass="9793">MGGADRGKLRTEARKVPGSHRYLHRERLDGMVFTGGGGLQRIPSAITVALFQQTRELQDRSGNGPYRLLHMKRSLLPCGYGGRERRSG</sequence>
<keyword evidence="2" id="KW-1185">Reference proteome</keyword>
<organism evidence="1 2">
    <name type="scientific">Dreissena polymorpha</name>
    <name type="common">Zebra mussel</name>
    <name type="synonym">Mytilus polymorpha</name>
    <dbReference type="NCBI Taxonomy" id="45954"/>
    <lineage>
        <taxon>Eukaryota</taxon>
        <taxon>Metazoa</taxon>
        <taxon>Spiralia</taxon>
        <taxon>Lophotrochozoa</taxon>
        <taxon>Mollusca</taxon>
        <taxon>Bivalvia</taxon>
        <taxon>Autobranchia</taxon>
        <taxon>Heteroconchia</taxon>
        <taxon>Euheterodonta</taxon>
        <taxon>Imparidentia</taxon>
        <taxon>Neoheterodontei</taxon>
        <taxon>Myida</taxon>
        <taxon>Dreissenoidea</taxon>
        <taxon>Dreissenidae</taxon>
        <taxon>Dreissena</taxon>
    </lineage>
</organism>
<evidence type="ECO:0000313" key="2">
    <source>
        <dbReference type="Proteomes" id="UP000828390"/>
    </source>
</evidence>
<accession>A0A9D4MWX1</accession>
<reference evidence="1" key="1">
    <citation type="journal article" date="2019" name="bioRxiv">
        <title>The Genome of the Zebra Mussel, Dreissena polymorpha: A Resource for Invasive Species Research.</title>
        <authorList>
            <person name="McCartney M.A."/>
            <person name="Auch B."/>
            <person name="Kono T."/>
            <person name="Mallez S."/>
            <person name="Zhang Y."/>
            <person name="Obille A."/>
            <person name="Becker A."/>
            <person name="Abrahante J.E."/>
            <person name="Garbe J."/>
            <person name="Badalamenti J.P."/>
            <person name="Herman A."/>
            <person name="Mangelson H."/>
            <person name="Liachko I."/>
            <person name="Sullivan S."/>
            <person name="Sone E.D."/>
            <person name="Koren S."/>
            <person name="Silverstein K.A.T."/>
            <person name="Beckman K.B."/>
            <person name="Gohl D.M."/>
        </authorList>
    </citation>
    <scope>NUCLEOTIDE SEQUENCE</scope>
    <source>
        <strain evidence="1">Duluth1</strain>
        <tissue evidence="1">Whole animal</tissue>
    </source>
</reference>
<comment type="caution">
    <text evidence="1">The sequence shown here is derived from an EMBL/GenBank/DDBJ whole genome shotgun (WGS) entry which is preliminary data.</text>
</comment>
<protein>
    <submittedName>
        <fullName evidence="1">Uncharacterized protein</fullName>
    </submittedName>
</protein>
<gene>
    <name evidence="1" type="ORF">DPMN_007376</name>
</gene>
<name>A0A9D4MWX1_DREPO</name>
<proteinExistence type="predicted"/>
<evidence type="ECO:0000313" key="1">
    <source>
        <dbReference type="EMBL" id="KAH3883421.1"/>
    </source>
</evidence>